<protein>
    <submittedName>
        <fullName evidence="1">Uncharacterized protein</fullName>
    </submittedName>
</protein>
<comment type="caution">
    <text evidence="1">The sequence shown here is derived from an EMBL/GenBank/DDBJ whole genome shotgun (WGS) entry which is preliminary data.</text>
</comment>
<reference evidence="1" key="1">
    <citation type="submission" date="2023-04" db="EMBL/GenBank/DDBJ databases">
        <title>Draft Genome sequencing of Naganishia species isolated from polar environments using Oxford Nanopore Technology.</title>
        <authorList>
            <person name="Leo P."/>
            <person name="Venkateswaran K."/>
        </authorList>
    </citation>
    <scope>NUCLEOTIDE SEQUENCE</scope>
    <source>
        <strain evidence="1">DBVPG 5303</strain>
    </source>
</reference>
<gene>
    <name evidence="1" type="ORF">QFC24_005822</name>
</gene>
<dbReference type="EMBL" id="JASBWV010000025">
    <property type="protein sequence ID" value="KAJ9119351.1"/>
    <property type="molecule type" value="Genomic_DNA"/>
</dbReference>
<dbReference type="Proteomes" id="UP001234202">
    <property type="component" value="Unassembled WGS sequence"/>
</dbReference>
<evidence type="ECO:0000313" key="2">
    <source>
        <dbReference type="Proteomes" id="UP001234202"/>
    </source>
</evidence>
<accession>A0ACC2X8H0</accession>
<proteinExistence type="predicted"/>
<organism evidence="1 2">
    <name type="scientific">Naganishia onofrii</name>
    <dbReference type="NCBI Taxonomy" id="1851511"/>
    <lineage>
        <taxon>Eukaryota</taxon>
        <taxon>Fungi</taxon>
        <taxon>Dikarya</taxon>
        <taxon>Basidiomycota</taxon>
        <taxon>Agaricomycotina</taxon>
        <taxon>Tremellomycetes</taxon>
        <taxon>Filobasidiales</taxon>
        <taxon>Filobasidiaceae</taxon>
        <taxon>Naganishia</taxon>
    </lineage>
</organism>
<name>A0ACC2X8H0_9TREE</name>
<sequence length="400" mass="44655">MSSLPLSPPLNASSSSRLEISTADNAKRDDHRRMKPELPARLKAHAITTRSTHLPSNAIFKKPALPPRRGITAAVGIHDIRAETIEPQHRSTPASNQSLTRVGPDTDNPSSVAHSTAAHPVQKPPSNTAEGLGDGSAGRNTGQPLTDTSILRKDNVEMHFGFQNAAQLELHQRVNKHVNAYLKKACGIAGGYRLHTERQAWSVLSTMTPLDLATNPEVFEPLETDQLAKFLNHRRKLLEEFQESKMPMPVLPLLPSATSLEFKTDAQRQNAERSLQWGLQGVVNRGKWTITQSDLAMIKSELISLQKARKRFDRLQPMLLQLPPCEYIEVMLSRVAIRKTTRYVPSCGQGNESPNIQPLKNSVKAFREMKNAYKMLPVDDTPDEMEMLLNPNKLKVMDVW</sequence>
<evidence type="ECO:0000313" key="1">
    <source>
        <dbReference type="EMBL" id="KAJ9119351.1"/>
    </source>
</evidence>
<keyword evidence="2" id="KW-1185">Reference proteome</keyword>